<name>A0A4V4HEU9_DENBC</name>
<dbReference type="Proteomes" id="UP000297245">
    <property type="component" value="Unassembled WGS sequence"/>
</dbReference>
<dbReference type="OrthoDB" id="3269001at2759"/>
<keyword evidence="2" id="KW-1185">Reference proteome</keyword>
<protein>
    <recommendedName>
        <fullName evidence="3">DUF4218 domain-containing protein</fullName>
    </recommendedName>
</protein>
<dbReference type="EMBL" id="ML179280">
    <property type="protein sequence ID" value="THU92395.1"/>
    <property type="molecule type" value="Genomic_DNA"/>
</dbReference>
<reference evidence="1 2" key="1">
    <citation type="journal article" date="2019" name="Nat. Ecol. Evol.">
        <title>Megaphylogeny resolves global patterns of mushroom evolution.</title>
        <authorList>
            <person name="Varga T."/>
            <person name="Krizsan K."/>
            <person name="Foldi C."/>
            <person name="Dima B."/>
            <person name="Sanchez-Garcia M."/>
            <person name="Sanchez-Ramirez S."/>
            <person name="Szollosi G.J."/>
            <person name="Szarkandi J.G."/>
            <person name="Papp V."/>
            <person name="Albert L."/>
            <person name="Andreopoulos W."/>
            <person name="Angelini C."/>
            <person name="Antonin V."/>
            <person name="Barry K.W."/>
            <person name="Bougher N.L."/>
            <person name="Buchanan P."/>
            <person name="Buyck B."/>
            <person name="Bense V."/>
            <person name="Catcheside P."/>
            <person name="Chovatia M."/>
            <person name="Cooper J."/>
            <person name="Damon W."/>
            <person name="Desjardin D."/>
            <person name="Finy P."/>
            <person name="Geml J."/>
            <person name="Haridas S."/>
            <person name="Hughes K."/>
            <person name="Justo A."/>
            <person name="Karasinski D."/>
            <person name="Kautmanova I."/>
            <person name="Kiss B."/>
            <person name="Kocsube S."/>
            <person name="Kotiranta H."/>
            <person name="LaButti K.M."/>
            <person name="Lechner B.E."/>
            <person name="Liimatainen K."/>
            <person name="Lipzen A."/>
            <person name="Lukacs Z."/>
            <person name="Mihaltcheva S."/>
            <person name="Morgado L.N."/>
            <person name="Niskanen T."/>
            <person name="Noordeloos M.E."/>
            <person name="Ohm R.A."/>
            <person name="Ortiz-Santana B."/>
            <person name="Ovrebo C."/>
            <person name="Racz N."/>
            <person name="Riley R."/>
            <person name="Savchenko A."/>
            <person name="Shiryaev A."/>
            <person name="Soop K."/>
            <person name="Spirin V."/>
            <person name="Szebenyi C."/>
            <person name="Tomsovsky M."/>
            <person name="Tulloss R.E."/>
            <person name="Uehling J."/>
            <person name="Grigoriev I.V."/>
            <person name="Vagvolgyi C."/>
            <person name="Papp T."/>
            <person name="Martin F.M."/>
            <person name="Miettinen O."/>
            <person name="Hibbett D.S."/>
            <person name="Nagy L.G."/>
        </authorList>
    </citation>
    <scope>NUCLEOTIDE SEQUENCE [LARGE SCALE GENOMIC DNA]</scope>
    <source>
        <strain evidence="1 2">CBS 962.96</strain>
    </source>
</reference>
<gene>
    <name evidence="1" type="ORF">K435DRAFT_800503</name>
</gene>
<dbReference type="AlphaFoldDB" id="A0A4V4HEU9"/>
<sequence length="924" mass="104588">MYAMASRRPAGCEETESWISVVPETPARRAHSRMSSFLEYLKNNMEDWNPTGQLNEGSSRQTRNLIKEAIFNSLKNADELPPENTNAQDWDVFEASFIPDKDGFIHPFGDPTTTNRTSAKAIAHALSLKQTIEGWQDKVDCLSRDTSSNEEIHSTLTSAEDATTQIMEVLKVVGHSRKVDAVSKKYTEVQALLSALQRSVQNWRDLYPDTSPVKINNSENKLRVQYVNLAIDTILYTEHAFFNPNDGRHEVTLVVYCIALALRAFAAASQRASAFVLKTIKLFGYALVHLAGGPNTTQEKVLSAIPESVVALERKLNLGVKSIPYAVCPNCGGTYEPQYENESSILSGRIRSKLLNTSDRSVPRSAEVKVIVIKPYGSFPETAVVAIAQVPKLLGYSHREVSKVNTLVLWRSIVGRGNLKKDDRASYQITKEEVKAEIDFHLQKNSDSDSNSADLPCRPLTPEQREELIQQLTLRMNYRSAQDVGTIHRKLREPLDYTDEAVRKLEKQLEESSRDALIYVCIDLYKLPSSSPIKKKDLAKRLIVWRLEQDRDELEPSEINSLQLLNRVQEAIRDTVTPSWMSKPPSDIGLASTGTIKAAHWRTIFAVYLPLAMLSLWKKTSLRASSNAQWMGSILETSMSIVCASIIMAKNVITQERREMFLDLMKRHVEGLREDFPNFLTPSHHSMFHIYDFLDSLGPIRYWWCFPPEHLISQLQGIPTNNRMGEKEQTILQSFYKGVSLRRWLLRPDCPPMLNIVRDILDQAYGFKPQASSDSVDTTIDSPDAEEIDSDFMYQSNVGSIRHKLTHAPPSQLFRLLGDDNFECFSSISAPYGYYGIPSVKPVGNSFREGQLYVAIKRSKTVLLRTRDPFSTFWNQGFEAKQVLPAFADELEILPIKDIVAHTARWQISPKRVVVLNLCKIVRI</sequence>
<accession>A0A4V4HEU9</accession>
<evidence type="ECO:0000313" key="1">
    <source>
        <dbReference type="EMBL" id="THU92395.1"/>
    </source>
</evidence>
<evidence type="ECO:0000313" key="2">
    <source>
        <dbReference type="Proteomes" id="UP000297245"/>
    </source>
</evidence>
<proteinExistence type="predicted"/>
<organism evidence="1 2">
    <name type="scientific">Dendrothele bispora (strain CBS 962.96)</name>
    <dbReference type="NCBI Taxonomy" id="1314807"/>
    <lineage>
        <taxon>Eukaryota</taxon>
        <taxon>Fungi</taxon>
        <taxon>Dikarya</taxon>
        <taxon>Basidiomycota</taxon>
        <taxon>Agaricomycotina</taxon>
        <taxon>Agaricomycetes</taxon>
        <taxon>Agaricomycetidae</taxon>
        <taxon>Agaricales</taxon>
        <taxon>Agaricales incertae sedis</taxon>
        <taxon>Dendrothele</taxon>
    </lineage>
</organism>
<evidence type="ECO:0008006" key="3">
    <source>
        <dbReference type="Google" id="ProtNLM"/>
    </source>
</evidence>